<evidence type="ECO:0000313" key="6">
    <source>
        <dbReference type="Proteomes" id="UP000601435"/>
    </source>
</evidence>
<dbReference type="InterPro" id="IPR000182">
    <property type="entry name" value="GNAT_dom"/>
</dbReference>
<dbReference type="PANTHER" id="PTHR43420">
    <property type="entry name" value="ACETYLTRANSFERASE"/>
    <property type="match status" value="1"/>
</dbReference>
<dbReference type="OrthoDB" id="423506at2759"/>
<evidence type="ECO:0000259" key="4">
    <source>
        <dbReference type="PROSITE" id="PS51186"/>
    </source>
</evidence>
<proteinExistence type="predicted"/>
<dbReference type="EMBL" id="CAJNJA010021631">
    <property type="protein sequence ID" value="CAE7479468.1"/>
    <property type="molecule type" value="Genomic_DNA"/>
</dbReference>
<dbReference type="Proteomes" id="UP000601435">
    <property type="component" value="Unassembled WGS sequence"/>
</dbReference>
<evidence type="ECO:0000256" key="3">
    <source>
        <dbReference type="SAM" id="SignalP"/>
    </source>
</evidence>
<keyword evidence="3" id="KW-0732">Signal</keyword>
<dbReference type="AlphaFoldDB" id="A0A812SH59"/>
<keyword evidence="1" id="KW-0808">Transferase</keyword>
<protein>
    <recommendedName>
        <fullName evidence="4">N-acetyltransferase domain-containing protein</fullName>
    </recommendedName>
</protein>
<dbReference type="Pfam" id="PF00583">
    <property type="entry name" value="Acetyltransf_1"/>
    <property type="match status" value="1"/>
</dbReference>
<dbReference type="InterPro" id="IPR016181">
    <property type="entry name" value="Acyl_CoA_acyltransferase"/>
</dbReference>
<feature type="signal peptide" evidence="3">
    <location>
        <begin position="1"/>
        <end position="22"/>
    </location>
</feature>
<keyword evidence="6" id="KW-1185">Reference proteome</keyword>
<evidence type="ECO:0000256" key="2">
    <source>
        <dbReference type="ARBA" id="ARBA00023315"/>
    </source>
</evidence>
<feature type="chain" id="PRO_5032334040" description="N-acetyltransferase domain-containing protein" evidence="3">
    <location>
        <begin position="23"/>
        <end position="286"/>
    </location>
</feature>
<feature type="domain" description="N-acetyltransferase" evidence="4">
    <location>
        <begin position="144"/>
        <end position="285"/>
    </location>
</feature>
<dbReference type="SUPFAM" id="SSF55729">
    <property type="entry name" value="Acyl-CoA N-acyltransferases (Nat)"/>
    <property type="match status" value="1"/>
</dbReference>
<name>A0A812SH59_9DINO</name>
<keyword evidence="2" id="KW-0012">Acyltransferase</keyword>
<organism evidence="5 6">
    <name type="scientific">Symbiodinium necroappetens</name>
    <dbReference type="NCBI Taxonomy" id="1628268"/>
    <lineage>
        <taxon>Eukaryota</taxon>
        <taxon>Sar</taxon>
        <taxon>Alveolata</taxon>
        <taxon>Dinophyceae</taxon>
        <taxon>Suessiales</taxon>
        <taxon>Symbiodiniaceae</taxon>
        <taxon>Symbiodinium</taxon>
    </lineage>
</organism>
<comment type="caution">
    <text evidence="5">The sequence shown here is derived from an EMBL/GenBank/DDBJ whole genome shotgun (WGS) entry which is preliminary data.</text>
</comment>
<evidence type="ECO:0000256" key="1">
    <source>
        <dbReference type="ARBA" id="ARBA00022679"/>
    </source>
</evidence>
<dbReference type="GO" id="GO:0016747">
    <property type="term" value="F:acyltransferase activity, transferring groups other than amino-acyl groups"/>
    <property type="evidence" value="ECO:0007669"/>
    <property type="project" value="InterPro"/>
</dbReference>
<reference evidence="5" key="1">
    <citation type="submission" date="2021-02" db="EMBL/GenBank/DDBJ databases">
        <authorList>
            <person name="Dougan E. K."/>
            <person name="Rhodes N."/>
            <person name="Thang M."/>
            <person name="Chan C."/>
        </authorList>
    </citation>
    <scope>NUCLEOTIDE SEQUENCE</scope>
</reference>
<dbReference type="InterPro" id="IPR050680">
    <property type="entry name" value="YpeA/RimI_acetyltransf"/>
</dbReference>
<dbReference type="PANTHER" id="PTHR43420:SF47">
    <property type="entry name" value="N-ACETYLTRANSFERASE DOMAIN-CONTAINING PROTEIN"/>
    <property type="match status" value="1"/>
</dbReference>
<dbReference type="Gene3D" id="3.40.630.30">
    <property type="match status" value="1"/>
</dbReference>
<dbReference type="CDD" id="cd04301">
    <property type="entry name" value="NAT_SF"/>
    <property type="match status" value="1"/>
</dbReference>
<accession>A0A812SH59</accession>
<evidence type="ECO:0000313" key="5">
    <source>
        <dbReference type="EMBL" id="CAE7479468.1"/>
    </source>
</evidence>
<gene>
    <name evidence="5" type="ORF">SNEC2469_LOCUS13550</name>
</gene>
<sequence>MARKRSFRFGLCLPCAVALCWGLGLGSRAAFTPRGSGSEPCGSSERWRARAISGRLAIPWNLVGGGADLPVEVREAADTCTAGEGLDLELAVPEDSDMQELTDLVDESFQRAIQARMVDGGNPLGDLWNGWVSLSERQMTLGAMRKRLAGLLSSPSLRRPSNDEWNLGVLLREKGVEKPPIGYFEICMQKPEGISRRSAALEPYLKNLCVSKAYRRRGLGKKLLNLVEAFCRTAWQGSALYLHTDDDAAAFNLYNSTGYTVRKQEKARCCNASNPRGPRDGRPCPS</sequence>
<dbReference type="PROSITE" id="PS51186">
    <property type="entry name" value="GNAT"/>
    <property type="match status" value="1"/>
</dbReference>